<comment type="caution">
    <text evidence="1">The sequence shown here is derived from an EMBL/GenBank/DDBJ whole genome shotgun (WGS) entry which is preliminary data.</text>
</comment>
<dbReference type="EMBL" id="LAZR01007085">
    <property type="protein sequence ID" value="KKM87552.1"/>
    <property type="molecule type" value="Genomic_DNA"/>
</dbReference>
<proteinExistence type="predicted"/>
<accession>A0A0F9P253</accession>
<sequence length="56" mass="6448">MKEISVRRSFHPGKDYFLFVYDGKNQAANGEHLTKDELKALGKKINIIFRNLGEPL</sequence>
<organism evidence="1">
    <name type="scientific">marine sediment metagenome</name>
    <dbReference type="NCBI Taxonomy" id="412755"/>
    <lineage>
        <taxon>unclassified sequences</taxon>
        <taxon>metagenomes</taxon>
        <taxon>ecological metagenomes</taxon>
    </lineage>
</organism>
<gene>
    <name evidence="1" type="ORF">LCGC14_1267780</name>
</gene>
<evidence type="ECO:0000313" key="1">
    <source>
        <dbReference type="EMBL" id="KKM87552.1"/>
    </source>
</evidence>
<dbReference type="AlphaFoldDB" id="A0A0F9P253"/>
<reference evidence="1" key="1">
    <citation type="journal article" date="2015" name="Nature">
        <title>Complex archaea that bridge the gap between prokaryotes and eukaryotes.</title>
        <authorList>
            <person name="Spang A."/>
            <person name="Saw J.H."/>
            <person name="Jorgensen S.L."/>
            <person name="Zaremba-Niedzwiedzka K."/>
            <person name="Martijn J."/>
            <person name="Lind A.E."/>
            <person name="van Eijk R."/>
            <person name="Schleper C."/>
            <person name="Guy L."/>
            <person name="Ettema T.J."/>
        </authorList>
    </citation>
    <scope>NUCLEOTIDE SEQUENCE</scope>
</reference>
<protein>
    <submittedName>
        <fullName evidence="1">Uncharacterized protein</fullName>
    </submittedName>
</protein>
<name>A0A0F9P253_9ZZZZ</name>